<dbReference type="GO" id="GO:0071949">
    <property type="term" value="F:FAD binding"/>
    <property type="evidence" value="ECO:0007669"/>
    <property type="project" value="TreeGrafter"/>
</dbReference>
<keyword evidence="16" id="KW-1185">Reference proteome</keyword>
<keyword evidence="4 13" id="KW-0812">Transmembrane</keyword>
<dbReference type="InterPro" id="IPR039261">
    <property type="entry name" value="FNR_nucleotide-bd"/>
</dbReference>
<comment type="cofactor">
    <cofactor evidence="1 11 12">
        <name>FAD</name>
        <dbReference type="ChEBI" id="CHEBI:57692"/>
    </cofactor>
</comment>
<dbReference type="SUPFAM" id="SSF52343">
    <property type="entry name" value="Ferredoxin reductase-like, C-terminal NADP-linked domain"/>
    <property type="match status" value="1"/>
</dbReference>
<evidence type="ECO:0000256" key="3">
    <source>
        <dbReference type="ARBA" id="ARBA00022630"/>
    </source>
</evidence>
<evidence type="ECO:0000256" key="13">
    <source>
        <dbReference type="SAM" id="Phobius"/>
    </source>
</evidence>
<feature type="domain" description="FAD-binding FR-type" evidence="14">
    <location>
        <begin position="38"/>
        <end position="156"/>
    </location>
</feature>
<keyword evidence="7 13" id="KW-1133">Transmembrane helix</keyword>
<dbReference type="FunFam" id="3.40.50.80:FF:000019">
    <property type="entry name" value="NADH-cytochrome b5 reductase"/>
    <property type="match status" value="1"/>
</dbReference>
<dbReference type="PRINTS" id="PR00406">
    <property type="entry name" value="CYTB5RDTASE"/>
</dbReference>
<dbReference type="Gene3D" id="3.40.50.80">
    <property type="entry name" value="Nucleotide-binding domain of ferredoxin-NADP reductase (FNR) module"/>
    <property type="match status" value="1"/>
</dbReference>
<dbReference type="InterPro" id="IPR001433">
    <property type="entry name" value="OxRdtase_FAD/NAD-bd"/>
</dbReference>
<dbReference type="GO" id="GO:0090524">
    <property type="term" value="F:cytochrome-b5 reductase activity, acting on NADH"/>
    <property type="evidence" value="ECO:0007669"/>
    <property type="project" value="UniProtKB-EC"/>
</dbReference>
<protein>
    <recommendedName>
        <fullName evidence="12">NADH-cytochrome b5 reductase</fullName>
        <ecNumber evidence="12">1.6.2.2</ecNumber>
    </recommendedName>
</protein>
<keyword evidence="6 11" id="KW-0274">FAD</keyword>
<feature type="binding site" evidence="11">
    <location>
        <position position="96"/>
    </location>
    <ligand>
        <name>FAD</name>
        <dbReference type="ChEBI" id="CHEBI:57692"/>
    </ligand>
</feature>
<dbReference type="EMBL" id="KV784356">
    <property type="protein sequence ID" value="OEU18940.1"/>
    <property type="molecule type" value="Genomic_DNA"/>
</dbReference>
<evidence type="ECO:0000313" key="16">
    <source>
        <dbReference type="Proteomes" id="UP000095751"/>
    </source>
</evidence>
<name>A0A1E7FL85_9STRA</name>
<dbReference type="EC" id="1.6.2.2" evidence="12"/>
<comment type="subcellular location">
    <subcellularLocation>
        <location evidence="2">Mitochondrion outer membrane</location>
    </subcellularLocation>
</comment>
<dbReference type="GO" id="GO:0005741">
    <property type="term" value="C:mitochondrial outer membrane"/>
    <property type="evidence" value="ECO:0007669"/>
    <property type="project" value="UniProtKB-SubCell"/>
</dbReference>
<dbReference type="PRINTS" id="PR00371">
    <property type="entry name" value="FPNCR"/>
</dbReference>
<dbReference type="InParanoid" id="A0A1E7FL85"/>
<evidence type="ECO:0000313" key="15">
    <source>
        <dbReference type="EMBL" id="OEU18940.1"/>
    </source>
</evidence>
<evidence type="ECO:0000256" key="4">
    <source>
        <dbReference type="ARBA" id="ARBA00022692"/>
    </source>
</evidence>
<dbReference type="InterPro" id="IPR017938">
    <property type="entry name" value="Riboflavin_synthase-like_b-brl"/>
</dbReference>
<keyword evidence="9 12" id="KW-0520">NAD</keyword>
<evidence type="ECO:0000256" key="11">
    <source>
        <dbReference type="PIRSR" id="PIRSR601834-1"/>
    </source>
</evidence>
<dbReference type="PANTHER" id="PTHR19370">
    <property type="entry name" value="NADH-CYTOCHROME B5 REDUCTASE"/>
    <property type="match status" value="1"/>
</dbReference>
<dbReference type="Gene3D" id="2.40.30.10">
    <property type="entry name" value="Translation factors"/>
    <property type="match status" value="1"/>
</dbReference>
<dbReference type="FunCoup" id="A0A1E7FL85">
    <property type="interactions" value="119"/>
</dbReference>
<dbReference type="Proteomes" id="UP000095751">
    <property type="component" value="Unassembled WGS sequence"/>
</dbReference>
<evidence type="ECO:0000256" key="6">
    <source>
        <dbReference type="ARBA" id="ARBA00022827"/>
    </source>
</evidence>
<proteinExistence type="inferred from homology"/>
<feature type="binding site" evidence="11">
    <location>
        <position position="115"/>
    </location>
    <ligand>
        <name>FAD</name>
        <dbReference type="ChEBI" id="CHEBI:57692"/>
    </ligand>
</feature>
<dbReference type="PROSITE" id="PS51384">
    <property type="entry name" value="FAD_FR"/>
    <property type="match status" value="1"/>
</dbReference>
<reference evidence="15 16" key="1">
    <citation type="submission" date="2016-09" db="EMBL/GenBank/DDBJ databases">
        <title>Extensive genetic diversity and differential bi-allelic expression allows diatom success in the polar Southern Ocean.</title>
        <authorList>
            <consortium name="DOE Joint Genome Institute"/>
            <person name="Mock T."/>
            <person name="Otillar R.P."/>
            <person name="Strauss J."/>
            <person name="Dupont C."/>
            <person name="Frickenhaus S."/>
            <person name="Maumus F."/>
            <person name="Mcmullan M."/>
            <person name="Sanges R."/>
            <person name="Schmutz J."/>
            <person name="Toseland A."/>
            <person name="Valas R."/>
            <person name="Veluchamy A."/>
            <person name="Ward B.J."/>
            <person name="Allen A."/>
            <person name="Barry K."/>
            <person name="Falciatore A."/>
            <person name="Ferrante M."/>
            <person name="Fortunato A.E."/>
            <person name="Gloeckner G."/>
            <person name="Gruber A."/>
            <person name="Hipkin R."/>
            <person name="Janech M."/>
            <person name="Kroth P."/>
            <person name="Leese F."/>
            <person name="Lindquist E."/>
            <person name="Lyon B.R."/>
            <person name="Martin J."/>
            <person name="Mayer C."/>
            <person name="Parker M."/>
            <person name="Quesneville H."/>
            <person name="Raymond J."/>
            <person name="Uhlig C."/>
            <person name="Valentin K.U."/>
            <person name="Worden A.Z."/>
            <person name="Armbrust E.V."/>
            <person name="Bowler C."/>
            <person name="Green B."/>
            <person name="Moulton V."/>
            <person name="Van Oosterhout C."/>
            <person name="Grigoriev I."/>
        </authorList>
    </citation>
    <scope>NUCLEOTIDE SEQUENCE [LARGE SCALE GENOMIC DNA]</scope>
    <source>
        <strain evidence="15 16">CCMP1102</strain>
    </source>
</reference>
<comment type="similarity">
    <text evidence="12">Belongs to the flavoprotein pyridine nucleotide cytochrome reductase family.</text>
</comment>
<evidence type="ECO:0000256" key="5">
    <source>
        <dbReference type="ARBA" id="ARBA00022787"/>
    </source>
</evidence>
<feature type="binding site" evidence="11">
    <location>
        <position position="98"/>
    </location>
    <ligand>
        <name>FAD</name>
        <dbReference type="ChEBI" id="CHEBI:57692"/>
    </ligand>
</feature>
<dbReference type="Pfam" id="PF00970">
    <property type="entry name" value="FAD_binding_6"/>
    <property type="match status" value="1"/>
</dbReference>
<evidence type="ECO:0000256" key="10">
    <source>
        <dbReference type="ARBA" id="ARBA00023136"/>
    </source>
</evidence>
<feature type="binding site" evidence="11">
    <location>
        <position position="130"/>
    </location>
    <ligand>
        <name>FAD</name>
        <dbReference type="ChEBI" id="CHEBI:57692"/>
    </ligand>
</feature>
<gene>
    <name evidence="15" type="ORF">FRACYDRAFT_207292</name>
</gene>
<evidence type="ECO:0000256" key="7">
    <source>
        <dbReference type="ARBA" id="ARBA00022989"/>
    </source>
</evidence>
<dbReference type="CDD" id="cd06183">
    <property type="entry name" value="cyt_b5_reduct_like"/>
    <property type="match status" value="1"/>
</dbReference>
<evidence type="ECO:0000256" key="12">
    <source>
        <dbReference type="RuleBase" id="RU361226"/>
    </source>
</evidence>
<dbReference type="InterPro" id="IPR001834">
    <property type="entry name" value="CBR-like"/>
</dbReference>
<dbReference type="InterPro" id="IPR001709">
    <property type="entry name" value="Flavoprot_Pyr_Nucl_cyt_Rdtase"/>
</dbReference>
<sequence>MLIDDNPPLIAVIVSIVALVLGSIYLLLSKKKTVLPLLEFKPFPLIRKKVLSHDTACFTFGLPTPEHILGLPTGQHISLRYFETEKDSGDKRQVMRSYTPVSDNSTLGEVSLVIKIYKAGVHPKFPDGGKLSQHLDSLKIGDTIDIKGPKGHMEYLGNGGNFWMKPIGRPKTTKQCKQFIMIAGGTGITPMLQVLNYMFRNPGNDNVKVNLLYANQTEDDILVREELEALMKDFPDQFNLHYTVDTPPADGWKHSTGFISKDMIQEFCLFSGSSKDTQVFMCGPPPMIKFACLPNLKELGFTDKDWFSF</sequence>
<dbReference type="AlphaFoldDB" id="A0A1E7FL85"/>
<evidence type="ECO:0000256" key="8">
    <source>
        <dbReference type="ARBA" id="ARBA00023002"/>
    </source>
</evidence>
<keyword evidence="3 11" id="KW-0285">Flavoprotein</keyword>
<keyword evidence="5" id="KW-1000">Mitochondrion outer membrane</keyword>
<dbReference type="KEGG" id="fcy:FRACYDRAFT_207292"/>
<evidence type="ECO:0000256" key="2">
    <source>
        <dbReference type="ARBA" id="ARBA00004294"/>
    </source>
</evidence>
<accession>A0A1E7FL85</accession>
<keyword evidence="8 12" id="KW-0560">Oxidoreductase</keyword>
<dbReference type="SUPFAM" id="SSF63380">
    <property type="entry name" value="Riboflavin synthase domain-like"/>
    <property type="match status" value="1"/>
</dbReference>
<dbReference type="Pfam" id="PF00175">
    <property type="entry name" value="NAD_binding_1"/>
    <property type="match status" value="1"/>
</dbReference>
<feature type="binding site" evidence="11">
    <location>
        <position position="189"/>
    </location>
    <ligand>
        <name>FAD</name>
        <dbReference type="ChEBI" id="CHEBI:57692"/>
    </ligand>
</feature>
<dbReference type="InterPro" id="IPR008333">
    <property type="entry name" value="Cbr1-like_FAD-bd_dom"/>
</dbReference>
<evidence type="ECO:0000256" key="1">
    <source>
        <dbReference type="ARBA" id="ARBA00001974"/>
    </source>
</evidence>
<feature type="binding site" evidence="11">
    <location>
        <position position="132"/>
    </location>
    <ligand>
        <name>FAD</name>
        <dbReference type="ChEBI" id="CHEBI:57692"/>
    </ligand>
</feature>
<feature type="binding site" evidence="11">
    <location>
        <position position="113"/>
    </location>
    <ligand>
        <name>FAD</name>
        <dbReference type="ChEBI" id="CHEBI:57692"/>
    </ligand>
</feature>
<keyword evidence="5" id="KW-0496">Mitochondrion</keyword>
<dbReference type="OrthoDB" id="432685at2759"/>
<comment type="catalytic activity">
    <reaction evidence="12">
        <text>2 Fe(III)-[cytochrome b5] + NADH = 2 Fe(II)-[cytochrome b5] + NAD(+) + H(+)</text>
        <dbReference type="Rhea" id="RHEA:46680"/>
        <dbReference type="Rhea" id="RHEA-COMP:10438"/>
        <dbReference type="Rhea" id="RHEA-COMP:10439"/>
        <dbReference type="ChEBI" id="CHEBI:15378"/>
        <dbReference type="ChEBI" id="CHEBI:29033"/>
        <dbReference type="ChEBI" id="CHEBI:29034"/>
        <dbReference type="ChEBI" id="CHEBI:57540"/>
        <dbReference type="ChEBI" id="CHEBI:57945"/>
        <dbReference type="EC" id="1.6.2.2"/>
    </reaction>
</comment>
<dbReference type="InterPro" id="IPR017927">
    <property type="entry name" value="FAD-bd_FR_type"/>
</dbReference>
<evidence type="ECO:0000256" key="9">
    <source>
        <dbReference type="ARBA" id="ARBA00023027"/>
    </source>
</evidence>
<evidence type="ECO:0000259" key="14">
    <source>
        <dbReference type="PROSITE" id="PS51384"/>
    </source>
</evidence>
<organism evidence="15 16">
    <name type="scientific">Fragilariopsis cylindrus CCMP1102</name>
    <dbReference type="NCBI Taxonomy" id="635003"/>
    <lineage>
        <taxon>Eukaryota</taxon>
        <taxon>Sar</taxon>
        <taxon>Stramenopiles</taxon>
        <taxon>Ochrophyta</taxon>
        <taxon>Bacillariophyta</taxon>
        <taxon>Bacillariophyceae</taxon>
        <taxon>Bacillariophycidae</taxon>
        <taxon>Bacillariales</taxon>
        <taxon>Bacillariaceae</taxon>
        <taxon>Fragilariopsis</taxon>
    </lineage>
</organism>
<dbReference type="PANTHER" id="PTHR19370:SF185">
    <property type="entry name" value="NADH-CYTOCHROME B5 REDUCTASE"/>
    <property type="match status" value="1"/>
</dbReference>
<keyword evidence="10 13" id="KW-0472">Membrane</keyword>
<dbReference type="FunFam" id="2.40.30.10:FF:000021">
    <property type="entry name" value="NADH-cytochrome b5 reductase"/>
    <property type="match status" value="1"/>
</dbReference>
<feature type="transmembrane region" description="Helical" evidence="13">
    <location>
        <begin position="6"/>
        <end position="28"/>
    </location>
</feature>